<dbReference type="RefSeq" id="WP_352015709.1">
    <property type="nucleotide sequence ID" value="NZ_JBHSBC010000003.1"/>
</dbReference>
<dbReference type="InterPro" id="IPR050268">
    <property type="entry name" value="NADH-dep_flavin_reductase"/>
</dbReference>
<organism evidence="3 4">
    <name type="scientific">Streptosporangium jomthongense</name>
    <dbReference type="NCBI Taxonomy" id="1193683"/>
    <lineage>
        <taxon>Bacteria</taxon>
        <taxon>Bacillati</taxon>
        <taxon>Actinomycetota</taxon>
        <taxon>Actinomycetes</taxon>
        <taxon>Streptosporangiales</taxon>
        <taxon>Streptosporangiaceae</taxon>
        <taxon>Streptosporangium</taxon>
    </lineage>
</organism>
<dbReference type="GO" id="GO:0016491">
    <property type="term" value="F:oxidoreductase activity"/>
    <property type="evidence" value="ECO:0007669"/>
    <property type="project" value="UniProtKB-KW"/>
</dbReference>
<dbReference type="SMART" id="SM00903">
    <property type="entry name" value="Flavin_Reduct"/>
    <property type="match status" value="1"/>
</dbReference>
<reference evidence="4" key="1">
    <citation type="journal article" date="2019" name="Int. J. Syst. Evol. Microbiol.">
        <title>The Global Catalogue of Microorganisms (GCM) 10K type strain sequencing project: providing services to taxonomists for standard genome sequencing and annotation.</title>
        <authorList>
            <consortium name="The Broad Institute Genomics Platform"/>
            <consortium name="The Broad Institute Genome Sequencing Center for Infectious Disease"/>
            <person name="Wu L."/>
            <person name="Ma J."/>
        </authorList>
    </citation>
    <scope>NUCLEOTIDE SEQUENCE [LARGE SCALE GENOMIC DNA]</scope>
    <source>
        <strain evidence="4">TBRC 7912</strain>
    </source>
</reference>
<feature type="domain" description="Flavin reductase like" evidence="2">
    <location>
        <begin position="12"/>
        <end position="156"/>
    </location>
</feature>
<dbReference type="EMBL" id="JBHSBC010000003">
    <property type="protein sequence ID" value="MFC3979455.1"/>
    <property type="molecule type" value="Genomic_DNA"/>
</dbReference>
<name>A0ABV8EUR5_9ACTN</name>
<dbReference type="PANTHER" id="PTHR30466:SF1">
    <property type="entry name" value="FMN REDUCTASE (NADH) RUTF"/>
    <property type="match status" value="1"/>
</dbReference>
<sequence length="164" mass="17764">MSVDAVSFRQAMARVPGPVTVATTVDAAGRRWGFTGSSFSSLSLDPPLVLLCLDRFASTHDAFTSADRFMVNILATEHVEVAQRFATSGIDRFAAGDMRPYEMNLPGLPGALVRLACSMHAVLDGGDHSILVGRVEELHTDPHRMPLLYCDRTFTRLKATAALS</sequence>
<evidence type="ECO:0000313" key="4">
    <source>
        <dbReference type="Proteomes" id="UP001595698"/>
    </source>
</evidence>
<dbReference type="SUPFAM" id="SSF50475">
    <property type="entry name" value="FMN-binding split barrel"/>
    <property type="match status" value="1"/>
</dbReference>
<dbReference type="Gene3D" id="2.30.110.10">
    <property type="entry name" value="Electron Transport, Fmn-binding Protein, Chain A"/>
    <property type="match status" value="1"/>
</dbReference>
<protein>
    <submittedName>
        <fullName evidence="3">Flavin reductase family protein</fullName>
        <ecNumber evidence="3">1.-.-.-</ecNumber>
    </submittedName>
</protein>
<keyword evidence="1 3" id="KW-0560">Oxidoreductase</keyword>
<gene>
    <name evidence="3" type="ORF">ACFOYY_04940</name>
</gene>
<dbReference type="InterPro" id="IPR002563">
    <property type="entry name" value="Flavin_Rdtase-like_dom"/>
</dbReference>
<comment type="caution">
    <text evidence="3">The sequence shown here is derived from an EMBL/GenBank/DDBJ whole genome shotgun (WGS) entry which is preliminary data.</text>
</comment>
<evidence type="ECO:0000259" key="2">
    <source>
        <dbReference type="SMART" id="SM00903"/>
    </source>
</evidence>
<dbReference type="PANTHER" id="PTHR30466">
    <property type="entry name" value="FLAVIN REDUCTASE"/>
    <property type="match status" value="1"/>
</dbReference>
<evidence type="ECO:0000313" key="3">
    <source>
        <dbReference type="EMBL" id="MFC3979455.1"/>
    </source>
</evidence>
<accession>A0ABV8EUR5</accession>
<evidence type="ECO:0000256" key="1">
    <source>
        <dbReference type="ARBA" id="ARBA00023002"/>
    </source>
</evidence>
<keyword evidence="4" id="KW-1185">Reference proteome</keyword>
<proteinExistence type="predicted"/>
<dbReference type="Pfam" id="PF01613">
    <property type="entry name" value="Flavin_Reduct"/>
    <property type="match status" value="1"/>
</dbReference>
<dbReference type="InterPro" id="IPR012349">
    <property type="entry name" value="Split_barrel_FMN-bd"/>
</dbReference>
<dbReference type="EC" id="1.-.-.-" evidence="3"/>
<dbReference type="Proteomes" id="UP001595698">
    <property type="component" value="Unassembled WGS sequence"/>
</dbReference>